<dbReference type="GO" id="GO:0043812">
    <property type="term" value="F:phosphatidylinositol-4-phosphate phosphatase activity"/>
    <property type="evidence" value="ECO:0007669"/>
    <property type="project" value="TreeGrafter"/>
</dbReference>
<feature type="compositionally biased region" description="Basic and acidic residues" evidence="1">
    <location>
        <begin position="235"/>
        <end position="249"/>
    </location>
</feature>
<feature type="chain" id="PRO_5040388966" description="SacI domain protein" evidence="2">
    <location>
        <begin position="18"/>
        <end position="1008"/>
    </location>
</feature>
<gene>
    <name evidence="5" type="ORF">JX265_002834</name>
</gene>
<feature type="compositionally biased region" description="Basic and acidic residues" evidence="1">
    <location>
        <begin position="159"/>
        <end position="186"/>
    </location>
</feature>
<dbReference type="PANTHER" id="PTHR45662">
    <property type="entry name" value="PHOSPHATIDYLINOSITIDE PHOSPHATASE SAC1"/>
    <property type="match status" value="1"/>
</dbReference>
<feature type="region of interest" description="Disordered" evidence="1">
    <location>
        <begin position="860"/>
        <end position="899"/>
    </location>
</feature>
<dbReference type="PROSITE" id="PS50275">
    <property type="entry name" value="SAC"/>
    <property type="match status" value="1"/>
</dbReference>
<evidence type="ECO:0000259" key="4">
    <source>
        <dbReference type="PROSITE" id="PS51791"/>
    </source>
</evidence>
<keyword evidence="2" id="KW-0732">Signal</keyword>
<comment type="caution">
    <text evidence="5">The sequence shown here is derived from an EMBL/GenBank/DDBJ whole genome shotgun (WGS) entry which is preliminary data.</text>
</comment>
<evidence type="ECO:0000256" key="2">
    <source>
        <dbReference type="SAM" id="SignalP"/>
    </source>
</evidence>
<keyword evidence="6" id="KW-1185">Reference proteome</keyword>
<sequence>MPASLARKLLICAAVDGLIIQPLAPKGQRPSQAVKVRYGDAAVSSTTRDQLPDVSTPNASFEAFGVIGLFTVSRLSYLITVTGRQQVAQIRGYPVYVVTDVALTPCTSQAEAESAVRHTSVQLRRAASDNNKTTTEDEVSDSETDAASLFGRDEPDEVQSDRDSVSGKETAGEAEPKRDRDDEEGRSSIAEDVIKRKGSYGRFAERWFSHRGWVQDSRRNMGISDTAPQNQDAPTDAKAKKQESKDKKLSNTVVAETASHGVNTAVSTGESLLPKLLRMAHIWFGTSHSFYFSYDVDITRNLANKGLSTTGETPLHRVAEPLFYWNRHLQKPFASANQDLLLPLMQGFVGQREFIVDRNPPQVDSDKAPESLELSDWTPSGSAAASPPPERQERASVDLRPSEKKFLITIVSRRAIKRAGLRYLRRGIDEDGYAANGVETEQLLSTPSWSDSNIFSFVQVRGSIPLFFTQSPYSLKPAPILQHSEAANLKALSRHFDNMTRRYGKVQAVNLVEKHGVESVIGEAFERNVATYNETKEKDGKQGEEIDFEWFDFHSACRGMKFENVSLLLDILGSKIEDWGSTVESASSPAGGGNQAASITSTQRGALRTNCMDCLDRTNVCQSSFAKHMLDLQMKQEGFDMSAQRDQVTSWFNTLWADNGDAISKQYASTAAMKGDYTRTRKRDYRGMVNDLGLSLTRFYNGMVNDYFSQAAIDFLLGNVTSLVFDEFEDTMMTKDPAVSMAKMREQAIETSQKIVLENPEAEDFIGGWTILSPHHSDTIKSLPFEEVVLLLTDTALYLCRFDWKLDKVSSFERVDLAHVVGIKVGTYITSTVSPAQADEGKNIGLVVTYEPGKNDIKRVNTRSLSSISGPASSGGKGRASAEGDRPSTPPPSTAAGILAPIFSPSKASTKQAQQKKIAFKALYALSSMADSGAKPSGRVLSEQEQIDIIASEIERLAFINQPLEKPTGDAERQSIVERGDIISLAEAKRNTGLLETWGHAVKKLVWA</sequence>
<evidence type="ECO:0000259" key="3">
    <source>
        <dbReference type="PROSITE" id="PS50275"/>
    </source>
</evidence>
<feature type="region of interest" description="Disordered" evidence="1">
    <location>
        <begin position="220"/>
        <end position="251"/>
    </location>
</feature>
<dbReference type="Proteomes" id="UP000829685">
    <property type="component" value="Unassembled WGS sequence"/>
</dbReference>
<feature type="compositionally biased region" description="Polar residues" evidence="1">
    <location>
        <begin position="110"/>
        <end position="132"/>
    </location>
</feature>
<reference evidence="5" key="1">
    <citation type="submission" date="2021-03" db="EMBL/GenBank/DDBJ databases">
        <title>Revisited historic fungal species revealed as producer of novel bioactive compounds through whole genome sequencing and comparative genomics.</title>
        <authorList>
            <person name="Vignolle G.A."/>
            <person name="Hochenegger N."/>
            <person name="Mach R.L."/>
            <person name="Mach-Aigner A.R."/>
            <person name="Javad Rahimi M."/>
            <person name="Salim K.A."/>
            <person name="Chan C.M."/>
            <person name="Lim L.B.L."/>
            <person name="Cai F."/>
            <person name="Druzhinina I.S."/>
            <person name="U'Ren J.M."/>
            <person name="Derntl C."/>
        </authorList>
    </citation>
    <scope>NUCLEOTIDE SEQUENCE</scope>
    <source>
        <strain evidence="5">TUCIM 5799</strain>
    </source>
</reference>
<feature type="domain" description="HSac2" evidence="4">
    <location>
        <begin position="739"/>
        <end position="899"/>
    </location>
</feature>
<feature type="domain" description="SAC" evidence="3">
    <location>
        <begin position="286"/>
        <end position="669"/>
    </location>
</feature>
<dbReference type="PROSITE" id="PS51791">
    <property type="entry name" value="HSAC2"/>
    <property type="match status" value="1"/>
</dbReference>
<dbReference type="AlphaFoldDB" id="A0A9P9WST5"/>
<dbReference type="InterPro" id="IPR034753">
    <property type="entry name" value="hSac2"/>
</dbReference>
<dbReference type="GO" id="GO:0046856">
    <property type="term" value="P:phosphatidylinositol dephosphorylation"/>
    <property type="evidence" value="ECO:0007669"/>
    <property type="project" value="TreeGrafter"/>
</dbReference>
<evidence type="ECO:0000313" key="5">
    <source>
        <dbReference type="EMBL" id="KAI1878657.1"/>
    </source>
</evidence>
<dbReference type="GO" id="GO:0005783">
    <property type="term" value="C:endoplasmic reticulum"/>
    <property type="evidence" value="ECO:0007669"/>
    <property type="project" value="TreeGrafter"/>
</dbReference>
<evidence type="ECO:0000256" key="1">
    <source>
        <dbReference type="SAM" id="MobiDB-lite"/>
    </source>
</evidence>
<evidence type="ECO:0008006" key="7">
    <source>
        <dbReference type="Google" id="ProtNLM"/>
    </source>
</evidence>
<evidence type="ECO:0000313" key="6">
    <source>
        <dbReference type="Proteomes" id="UP000829685"/>
    </source>
</evidence>
<dbReference type="InterPro" id="IPR002013">
    <property type="entry name" value="SAC_dom"/>
</dbReference>
<accession>A0A9P9WST5</accession>
<feature type="region of interest" description="Disordered" evidence="1">
    <location>
        <begin position="359"/>
        <end position="398"/>
    </location>
</feature>
<dbReference type="EMBL" id="JAFIMR010000005">
    <property type="protein sequence ID" value="KAI1878657.1"/>
    <property type="molecule type" value="Genomic_DNA"/>
</dbReference>
<feature type="signal peptide" evidence="2">
    <location>
        <begin position="1"/>
        <end position="17"/>
    </location>
</feature>
<organism evidence="5 6">
    <name type="scientific">Neoarthrinium moseri</name>
    <dbReference type="NCBI Taxonomy" id="1658444"/>
    <lineage>
        <taxon>Eukaryota</taxon>
        <taxon>Fungi</taxon>
        <taxon>Dikarya</taxon>
        <taxon>Ascomycota</taxon>
        <taxon>Pezizomycotina</taxon>
        <taxon>Sordariomycetes</taxon>
        <taxon>Xylariomycetidae</taxon>
        <taxon>Amphisphaeriales</taxon>
        <taxon>Apiosporaceae</taxon>
        <taxon>Neoarthrinium</taxon>
    </lineage>
</organism>
<dbReference type="InterPro" id="IPR022158">
    <property type="entry name" value="Inositol_phosphatase"/>
</dbReference>
<dbReference type="PANTHER" id="PTHR45662:SF7">
    <property type="entry name" value="SACI DOMAIN PROTEIN (AFU_ORTHOLOGUE AFUA_1G15890)"/>
    <property type="match status" value="1"/>
</dbReference>
<name>A0A9P9WST5_9PEZI</name>
<proteinExistence type="predicted"/>
<feature type="region of interest" description="Disordered" evidence="1">
    <location>
        <begin position="110"/>
        <end position="190"/>
    </location>
</feature>
<protein>
    <recommendedName>
        <fullName evidence="7">SacI domain protein</fullName>
    </recommendedName>
</protein>
<dbReference type="Pfam" id="PF02383">
    <property type="entry name" value="Syja_N"/>
    <property type="match status" value="1"/>
</dbReference>
<dbReference type="Pfam" id="PF12456">
    <property type="entry name" value="hSac2"/>
    <property type="match status" value="1"/>
</dbReference>